<evidence type="ECO:0000256" key="3">
    <source>
        <dbReference type="SAM" id="MobiDB-lite"/>
    </source>
</evidence>
<keyword evidence="1" id="KW-0479">Metal-binding</keyword>
<dbReference type="Gramene" id="mRNA:HanXRQr2_Chr10g0438841">
    <property type="protein sequence ID" value="CDS:HanXRQr2_Chr10g0438841.1"/>
    <property type="gene ID" value="HanXRQr2_Chr10g0438841"/>
</dbReference>
<feature type="coiled-coil region" evidence="2">
    <location>
        <begin position="609"/>
        <end position="643"/>
    </location>
</feature>
<dbReference type="Gene3D" id="4.10.60.10">
    <property type="entry name" value="Zinc finger, CCHC-type"/>
    <property type="match status" value="2"/>
</dbReference>
<feature type="region of interest" description="Disordered" evidence="3">
    <location>
        <begin position="738"/>
        <end position="763"/>
    </location>
</feature>
<dbReference type="GO" id="GO:0008270">
    <property type="term" value="F:zinc ion binding"/>
    <property type="evidence" value="ECO:0007669"/>
    <property type="project" value="UniProtKB-KW"/>
</dbReference>
<dbReference type="InterPro" id="IPR036875">
    <property type="entry name" value="Znf_CCHC_sf"/>
</dbReference>
<dbReference type="SMART" id="SM00343">
    <property type="entry name" value="ZnF_C2HC"/>
    <property type="match status" value="2"/>
</dbReference>
<feature type="compositionally biased region" description="Polar residues" evidence="3">
    <location>
        <begin position="278"/>
        <end position="294"/>
    </location>
</feature>
<evidence type="ECO:0000313" key="5">
    <source>
        <dbReference type="EMBL" id="KAF5786271.1"/>
    </source>
</evidence>
<proteinExistence type="predicted"/>
<feature type="region of interest" description="Disordered" evidence="3">
    <location>
        <begin position="270"/>
        <end position="294"/>
    </location>
</feature>
<evidence type="ECO:0000256" key="1">
    <source>
        <dbReference type="PROSITE-ProRule" id="PRU00047"/>
    </source>
</evidence>
<keyword evidence="1" id="KW-0863">Zinc-finger</keyword>
<keyword evidence="6" id="KW-1185">Reference proteome</keyword>
<evidence type="ECO:0000313" key="6">
    <source>
        <dbReference type="Proteomes" id="UP000215914"/>
    </source>
</evidence>
<dbReference type="InterPro" id="IPR001878">
    <property type="entry name" value="Znf_CCHC"/>
</dbReference>
<dbReference type="Pfam" id="PF14223">
    <property type="entry name" value="Retrotran_gag_2"/>
    <property type="match status" value="1"/>
</dbReference>
<protein>
    <submittedName>
        <fullName evidence="5">Transcription factor interactor and regulator CCHC(Zn) family</fullName>
    </submittedName>
</protein>
<feature type="coiled-coil region" evidence="2">
    <location>
        <begin position="537"/>
        <end position="576"/>
    </location>
</feature>
<feature type="domain" description="CCHC-type" evidence="4">
    <location>
        <begin position="1012"/>
        <end position="1027"/>
    </location>
</feature>
<dbReference type="AlphaFoldDB" id="A0A9K3HXY2"/>
<dbReference type="EMBL" id="MNCJ02000325">
    <property type="protein sequence ID" value="KAF5786271.1"/>
    <property type="molecule type" value="Genomic_DNA"/>
</dbReference>
<sequence length="1213" mass="139856">MDSEFYNAFATPASITQSALIENETGTSQKPPKLMDIDDYNVWSERFANWVEAYHLDAWEHTEVQYKKPTKDDIVNGIPLTLREMSTADKKKYRDEKLMISLLQQAINEDILILLQHDGTAFSMWTELEAKFTGSDEMLKNKMSLMKKEFDLFRGLKNENTKQIIDRYCNLVRNMTKLGVKKTTDELIEKLADALPYETWGTYLMMLKSNKAEYNKMKLGDFIKHLEAQEMEQRKIARMKNYDGEQDISLYYKHGTTDSTKFSPKIETAYNVKDSPEKQASQGSNSNTRFSSFDPNISVTKNGRKLQCNIVLSLENDQDYTEDIAKNQMSLLGMILESYSCFVAGKIGNPMLTKEDYDQIDAEEMELMDIKWCMASVMRRAEKFKQITGRDDFRDANVSALGFDKSKVTCFRCREKGHFKRECRNREATGAQNPFGNNDYHKKAIYHQITQPAQQHAQTAHGRDVVDKRACVVSQGKYDDFTWEKYLPKESKVCIAEQNDEKMAEGFMWDDFCKDQDFMAKNTYHAFFGNAYDLKCAERCRKVMEAAEERRRQIREEAEEEEKLKEEAKAEELRRVHFLNSGRTVKEVPEFEIKADAEPVVVPEKCVNCDSLIKQNNELLHNIHKLKESYDTMNREINKYTDSDGEQAEAMNTLKIAYLRQLDTANYNIKKCADLELELATQKIETEKIKKLLDSYSCSTFVVDRIYPVMKDLKTFKEVQISEEVKSVTDVVEELKASGKKPSYNRCSPPVENGYSPRKPNSERVDEAINLKWESGSSDNLPENIDVTYTSSDTDHESKLIKSVVDQVLDKDDVDEPNSESKPESKSGSNASKQTVKKDKRVYDKEFLLSISNLNDESVKVAYTLKGSDKLYSDESFPIRSVRIEMIQKVFKITEINISEIKDFNLNGKPKQYTSRDQQRINKKMGYNCGYSFQKKPNHDRNYKKKGLGFIPPKNYKNEKFYKQKNVFVSGKTSEAEKEKLFRNQTNQEFLAKKQEEPKKTEVLKKVEKRSCFQCKSVGHVAKDCPKTYRPKQEVSGKMKEKVVEKTELSTRKFTGFENSTYEKGESSKSASKRIAKESNQKWVVKGSGNSSGNESDSIKSEEPCVEGKVVKKIPKVDDVNFPPLHAKNYKSKIGKVDVPNQFYSDKKKIDVGKTFNGNVKRIFGKMASGKAQSIQEFYASKGWVYRSIKKRDENDEVTPKDGQAWVDIFFQE</sequence>
<feature type="domain" description="CCHC-type" evidence="4">
    <location>
        <begin position="410"/>
        <end position="425"/>
    </location>
</feature>
<feature type="region of interest" description="Disordered" evidence="3">
    <location>
        <begin position="1060"/>
        <end position="1102"/>
    </location>
</feature>
<organism evidence="5 6">
    <name type="scientific">Helianthus annuus</name>
    <name type="common">Common sunflower</name>
    <dbReference type="NCBI Taxonomy" id="4232"/>
    <lineage>
        <taxon>Eukaryota</taxon>
        <taxon>Viridiplantae</taxon>
        <taxon>Streptophyta</taxon>
        <taxon>Embryophyta</taxon>
        <taxon>Tracheophyta</taxon>
        <taxon>Spermatophyta</taxon>
        <taxon>Magnoliopsida</taxon>
        <taxon>eudicotyledons</taxon>
        <taxon>Gunneridae</taxon>
        <taxon>Pentapetalae</taxon>
        <taxon>asterids</taxon>
        <taxon>campanulids</taxon>
        <taxon>Asterales</taxon>
        <taxon>Asteraceae</taxon>
        <taxon>Asteroideae</taxon>
        <taxon>Heliantheae alliance</taxon>
        <taxon>Heliantheae</taxon>
        <taxon>Helianthus</taxon>
    </lineage>
</organism>
<comment type="caution">
    <text evidence="5">The sequence shown here is derived from an EMBL/GenBank/DDBJ whole genome shotgun (WGS) entry which is preliminary data.</text>
</comment>
<evidence type="ECO:0000259" key="4">
    <source>
        <dbReference type="PROSITE" id="PS50158"/>
    </source>
</evidence>
<reference evidence="5" key="1">
    <citation type="journal article" date="2017" name="Nature">
        <title>The sunflower genome provides insights into oil metabolism, flowering and Asterid evolution.</title>
        <authorList>
            <person name="Badouin H."/>
            <person name="Gouzy J."/>
            <person name="Grassa C.J."/>
            <person name="Murat F."/>
            <person name="Staton S.E."/>
            <person name="Cottret L."/>
            <person name="Lelandais-Briere C."/>
            <person name="Owens G.L."/>
            <person name="Carrere S."/>
            <person name="Mayjonade B."/>
            <person name="Legrand L."/>
            <person name="Gill N."/>
            <person name="Kane N.C."/>
            <person name="Bowers J.E."/>
            <person name="Hubner S."/>
            <person name="Bellec A."/>
            <person name="Berard A."/>
            <person name="Berges H."/>
            <person name="Blanchet N."/>
            <person name="Boniface M.C."/>
            <person name="Brunel D."/>
            <person name="Catrice O."/>
            <person name="Chaidir N."/>
            <person name="Claudel C."/>
            <person name="Donnadieu C."/>
            <person name="Faraut T."/>
            <person name="Fievet G."/>
            <person name="Helmstetter N."/>
            <person name="King M."/>
            <person name="Knapp S.J."/>
            <person name="Lai Z."/>
            <person name="Le Paslier M.C."/>
            <person name="Lippi Y."/>
            <person name="Lorenzon L."/>
            <person name="Mandel J.R."/>
            <person name="Marage G."/>
            <person name="Marchand G."/>
            <person name="Marquand E."/>
            <person name="Bret-Mestries E."/>
            <person name="Morien E."/>
            <person name="Nambeesan S."/>
            <person name="Nguyen T."/>
            <person name="Pegot-Espagnet P."/>
            <person name="Pouilly N."/>
            <person name="Raftis F."/>
            <person name="Sallet E."/>
            <person name="Schiex T."/>
            <person name="Thomas J."/>
            <person name="Vandecasteele C."/>
            <person name="Vares D."/>
            <person name="Vear F."/>
            <person name="Vautrin S."/>
            <person name="Crespi M."/>
            <person name="Mangin B."/>
            <person name="Burke J.M."/>
            <person name="Salse J."/>
            <person name="Munos S."/>
            <person name="Vincourt P."/>
            <person name="Rieseberg L.H."/>
            <person name="Langlade N.B."/>
        </authorList>
    </citation>
    <scope>NUCLEOTIDE SEQUENCE</scope>
    <source>
        <tissue evidence="5">Leaves</tissue>
    </source>
</reference>
<dbReference type="Proteomes" id="UP000215914">
    <property type="component" value="Unassembled WGS sequence"/>
</dbReference>
<dbReference type="Pfam" id="PF00098">
    <property type="entry name" value="zf-CCHC"/>
    <property type="match status" value="2"/>
</dbReference>
<dbReference type="PROSITE" id="PS50158">
    <property type="entry name" value="ZF_CCHC"/>
    <property type="match status" value="2"/>
</dbReference>
<dbReference type="SUPFAM" id="SSF57756">
    <property type="entry name" value="Retrovirus zinc finger-like domains"/>
    <property type="match status" value="2"/>
</dbReference>
<feature type="region of interest" description="Disordered" evidence="3">
    <location>
        <begin position="811"/>
        <end position="837"/>
    </location>
</feature>
<reference evidence="5" key="2">
    <citation type="submission" date="2020-06" db="EMBL/GenBank/DDBJ databases">
        <title>Helianthus annuus Genome sequencing and assembly Release 2.</title>
        <authorList>
            <person name="Gouzy J."/>
            <person name="Langlade N."/>
            <person name="Munos S."/>
        </authorList>
    </citation>
    <scope>NUCLEOTIDE SEQUENCE</scope>
    <source>
        <tissue evidence="5">Leaves</tissue>
    </source>
</reference>
<gene>
    <name evidence="5" type="ORF">HanXRQr2_Chr10g0438841</name>
</gene>
<evidence type="ECO:0000256" key="2">
    <source>
        <dbReference type="SAM" id="Coils"/>
    </source>
</evidence>
<name>A0A9K3HXY2_HELAN</name>
<keyword evidence="1" id="KW-0862">Zinc</keyword>
<dbReference type="GO" id="GO:0003676">
    <property type="term" value="F:nucleic acid binding"/>
    <property type="evidence" value="ECO:0007669"/>
    <property type="project" value="InterPro"/>
</dbReference>
<accession>A0A9K3HXY2</accession>
<keyword evidence="2" id="KW-0175">Coiled coil</keyword>